<feature type="domain" description="YbaK/aminoacyl-tRNA synthetase-associated" evidence="1">
    <location>
        <begin position="44"/>
        <end position="151"/>
    </location>
</feature>
<reference evidence="2 3" key="1">
    <citation type="submission" date="2024-04" db="EMBL/GenBank/DDBJ databases">
        <title>Complete genome sequence of Nguyenibacter vanlangesis HBCM-1154, a strain capable of nitrogen fixation, IAA production, and phosphorus solubilization isolated from sugarcane soil.</title>
        <authorList>
            <person name="MY HANH P."/>
        </authorList>
    </citation>
    <scope>NUCLEOTIDE SEQUENCE [LARGE SCALE GENOMIC DNA]</scope>
    <source>
        <strain evidence="2 3">HBCM 1154</strain>
    </source>
</reference>
<evidence type="ECO:0000313" key="3">
    <source>
        <dbReference type="Proteomes" id="UP001449795"/>
    </source>
</evidence>
<evidence type="ECO:0000259" key="1">
    <source>
        <dbReference type="Pfam" id="PF04073"/>
    </source>
</evidence>
<protein>
    <submittedName>
        <fullName evidence="2">YbaK/EbsC family protein</fullName>
    </submittedName>
</protein>
<dbReference type="SUPFAM" id="SSF55826">
    <property type="entry name" value="YbaK/ProRS associated domain"/>
    <property type="match status" value="1"/>
</dbReference>
<dbReference type="Pfam" id="PF04073">
    <property type="entry name" value="tRNA_edit"/>
    <property type="match status" value="1"/>
</dbReference>
<dbReference type="Gene3D" id="3.90.960.10">
    <property type="entry name" value="YbaK/aminoacyl-tRNA synthetase-associated domain"/>
    <property type="match status" value="1"/>
</dbReference>
<proteinExistence type="predicted"/>
<dbReference type="EMBL" id="CP152276">
    <property type="protein sequence ID" value="XAE41392.1"/>
    <property type="molecule type" value="Genomic_DNA"/>
</dbReference>
<dbReference type="InterPro" id="IPR036754">
    <property type="entry name" value="YbaK/aa-tRNA-synt-asso_dom_sf"/>
</dbReference>
<accession>A0ABZ3D0V4</accession>
<name>A0ABZ3D0V4_9PROT</name>
<dbReference type="RefSeq" id="WP_342627344.1">
    <property type="nucleotide sequence ID" value="NZ_CP152276.1"/>
</dbReference>
<sequence length="165" mass="18551">MDQHIDDIFHRLLLLFEEKQVRFNLMRHAPEGRTDLASEIRGHRLECATKAMVVAVHRPKAAIAYFLAVVPGNRLIDFKALKRIYNGDAKLASPEAAGELTRCVMGAVPPLSFDARLNVVFDEHLLHEPEFVFNAGRLDASIFINSADFLKITRPDTGSISKPMR</sequence>
<gene>
    <name evidence="2" type="ORF">AAC691_13915</name>
</gene>
<organism evidence="2 3">
    <name type="scientific">Nguyenibacter vanlangensis</name>
    <dbReference type="NCBI Taxonomy" id="1216886"/>
    <lineage>
        <taxon>Bacteria</taxon>
        <taxon>Pseudomonadati</taxon>
        <taxon>Pseudomonadota</taxon>
        <taxon>Alphaproteobacteria</taxon>
        <taxon>Acetobacterales</taxon>
        <taxon>Acetobacteraceae</taxon>
        <taxon>Nguyenibacter</taxon>
    </lineage>
</organism>
<keyword evidence="3" id="KW-1185">Reference proteome</keyword>
<evidence type="ECO:0000313" key="2">
    <source>
        <dbReference type="EMBL" id="XAE41392.1"/>
    </source>
</evidence>
<dbReference type="Proteomes" id="UP001449795">
    <property type="component" value="Chromosome"/>
</dbReference>
<dbReference type="InterPro" id="IPR007214">
    <property type="entry name" value="YbaK/aa-tRNA-synth-assoc-dom"/>
</dbReference>